<protein>
    <submittedName>
        <fullName evidence="1">Uncharacterized protein</fullName>
    </submittedName>
</protein>
<comment type="caution">
    <text evidence="1">The sequence shown here is derived from an EMBL/GenBank/DDBJ whole genome shotgun (WGS) entry which is preliminary data.</text>
</comment>
<gene>
    <name evidence="1" type="ORF">Y1Q_0010960</name>
</gene>
<accession>A0A151MEI4</accession>
<dbReference type="AlphaFoldDB" id="A0A151MEI4"/>
<reference evidence="1 2" key="1">
    <citation type="journal article" date="2012" name="Genome Biol.">
        <title>Sequencing three crocodilian genomes to illuminate the evolution of archosaurs and amniotes.</title>
        <authorList>
            <person name="St John J.A."/>
            <person name="Braun E.L."/>
            <person name="Isberg S.R."/>
            <person name="Miles L.G."/>
            <person name="Chong A.Y."/>
            <person name="Gongora J."/>
            <person name="Dalzell P."/>
            <person name="Moran C."/>
            <person name="Bed'hom B."/>
            <person name="Abzhanov A."/>
            <person name="Burgess S.C."/>
            <person name="Cooksey A.M."/>
            <person name="Castoe T.A."/>
            <person name="Crawford N.G."/>
            <person name="Densmore L.D."/>
            <person name="Drew J.C."/>
            <person name="Edwards S.V."/>
            <person name="Faircloth B.C."/>
            <person name="Fujita M.K."/>
            <person name="Greenwold M.J."/>
            <person name="Hoffmann F.G."/>
            <person name="Howard J.M."/>
            <person name="Iguchi T."/>
            <person name="Janes D.E."/>
            <person name="Khan S.Y."/>
            <person name="Kohno S."/>
            <person name="de Koning A.J."/>
            <person name="Lance S.L."/>
            <person name="McCarthy F.M."/>
            <person name="McCormack J.E."/>
            <person name="Merchant M.E."/>
            <person name="Peterson D.G."/>
            <person name="Pollock D.D."/>
            <person name="Pourmand N."/>
            <person name="Raney B.J."/>
            <person name="Roessler K.A."/>
            <person name="Sanford J.R."/>
            <person name="Sawyer R.H."/>
            <person name="Schmidt C.J."/>
            <person name="Triplett E.W."/>
            <person name="Tuberville T.D."/>
            <person name="Venegas-Anaya M."/>
            <person name="Howard J.T."/>
            <person name="Jarvis E.D."/>
            <person name="Guillette L.J.Jr."/>
            <person name="Glenn T.C."/>
            <person name="Green R.E."/>
            <person name="Ray D.A."/>
        </authorList>
    </citation>
    <scope>NUCLEOTIDE SEQUENCE [LARGE SCALE GENOMIC DNA]</scope>
    <source>
        <strain evidence="1">KSC_2009_1</strain>
    </source>
</reference>
<evidence type="ECO:0000313" key="1">
    <source>
        <dbReference type="EMBL" id="KYO22921.1"/>
    </source>
</evidence>
<keyword evidence="2" id="KW-1185">Reference proteome</keyword>
<evidence type="ECO:0000313" key="2">
    <source>
        <dbReference type="Proteomes" id="UP000050525"/>
    </source>
</evidence>
<dbReference type="EMBL" id="AKHW03006228">
    <property type="protein sequence ID" value="KYO22921.1"/>
    <property type="molecule type" value="Genomic_DNA"/>
</dbReference>
<organism evidence="1 2">
    <name type="scientific">Alligator mississippiensis</name>
    <name type="common">American alligator</name>
    <dbReference type="NCBI Taxonomy" id="8496"/>
    <lineage>
        <taxon>Eukaryota</taxon>
        <taxon>Metazoa</taxon>
        <taxon>Chordata</taxon>
        <taxon>Craniata</taxon>
        <taxon>Vertebrata</taxon>
        <taxon>Euteleostomi</taxon>
        <taxon>Archelosauria</taxon>
        <taxon>Archosauria</taxon>
        <taxon>Crocodylia</taxon>
        <taxon>Alligatoridae</taxon>
        <taxon>Alligatorinae</taxon>
        <taxon>Alligator</taxon>
    </lineage>
</organism>
<proteinExistence type="predicted"/>
<dbReference type="Proteomes" id="UP000050525">
    <property type="component" value="Unassembled WGS sequence"/>
</dbReference>
<name>A0A151MEI4_ALLMI</name>
<sequence length="106" mass="11738">MAKGLHIMTMMAEKKLHPSLEEQLLIKRPPEPSLQLAKFGPSTQQGRAAFLLLSLALFWCFEAALSQESPDATEDISTGLERCRSDIEASIDRALDRLIGKSLQAK</sequence>